<gene>
    <name evidence="3" type="ORF">E5Z56_00215</name>
</gene>
<protein>
    <recommendedName>
        <fullName evidence="5">DUF2628 domain-containing protein</fullName>
    </recommendedName>
</protein>
<dbReference type="EMBL" id="CP039381">
    <property type="protein sequence ID" value="QCT05882.1"/>
    <property type="molecule type" value="Genomic_DNA"/>
</dbReference>
<feature type="region of interest" description="Disordered" evidence="1">
    <location>
        <begin position="98"/>
        <end position="139"/>
    </location>
</feature>
<feature type="transmembrane region" description="Helical" evidence="2">
    <location>
        <begin position="218"/>
        <end position="238"/>
    </location>
</feature>
<evidence type="ECO:0000313" key="4">
    <source>
        <dbReference type="Proteomes" id="UP000301475"/>
    </source>
</evidence>
<dbReference type="InterPro" id="IPR039522">
    <property type="entry name" value="RING_finger_1_prok"/>
</dbReference>
<feature type="transmembrane region" description="Helical" evidence="2">
    <location>
        <begin position="338"/>
        <end position="358"/>
    </location>
</feature>
<dbReference type="RefSeq" id="WP_138155988.1">
    <property type="nucleotide sequence ID" value="NZ_CP039381.1"/>
</dbReference>
<feature type="transmembrane region" description="Helical" evidence="2">
    <location>
        <begin position="276"/>
        <end position="300"/>
    </location>
</feature>
<evidence type="ECO:0000256" key="2">
    <source>
        <dbReference type="SAM" id="Phobius"/>
    </source>
</evidence>
<dbReference type="AlphaFoldDB" id="A0A4P8XTH4"/>
<sequence>MDYIGFRCPVCDKNFHADDDVVVCPVCGTPHHRKCYEELGHCYNEDKHSEGYDFEKEENESDVPEGSVKCKNCGEINSEGTFYCSKCGTPLIDIPNNNFGQNQNNNQGNQGNPYGNNDNQQGNPFGNNQNGNPFGNNPNGMPFGGFNAVQFDPMGGVAPETEFEDGAKAGEVAKLVKQNTPYYMQVFNKIKTFNKSKFNFAGLLFGGGYLLYRKQYKLGGFITAIMIACYTFFTYGNYTVISQVLNDVVNTHTNMNPSDIYPMFMSAVEKLDTGDYLIVIFSFICLLIYYALHLVCGFIANRCYYKHCCKQVKKIKSQSSSETAADNELQTKGGVNTALAFSLIVVMLILNYAPVFLLR</sequence>
<evidence type="ECO:0008006" key="5">
    <source>
        <dbReference type="Google" id="ProtNLM"/>
    </source>
</evidence>
<accession>A0A4P8XTH4</accession>
<reference evidence="3 4" key="1">
    <citation type="submission" date="2019-04" db="EMBL/GenBank/DDBJ databases">
        <authorList>
            <person name="Embree M."/>
            <person name="Gaffney J.R."/>
        </authorList>
    </citation>
    <scope>NUCLEOTIDE SEQUENCE [LARGE SCALE GENOMIC DNA]</scope>
    <source>
        <strain evidence="3 4">JE7A12</strain>
    </source>
</reference>
<keyword evidence="2" id="KW-0812">Transmembrane</keyword>
<dbReference type="OrthoDB" id="1753424at2"/>
<keyword evidence="2" id="KW-0472">Membrane</keyword>
<organism evidence="3 4">
    <name type="scientific">Ruminococcus bovis</name>
    <dbReference type="NCBI Taxonomy" id="2564099"/>
    <lineage>
        <taxon>Bacteria</taxon>
        <taxon>Bacillati</taxon>
        <taxon>Bacillota</taxon>
        <taxon>Clostridia</taxon>
        <taxon>Eubacteriales</taxon>
        <taxon>Oscillospiraceae</taxon>
        <taxon>Ruminococcus</taxon>
    </lineage>
</organism>
<dbReference type="Proteomes" id="UP000301475">
    <property type="component" value="Chromosome"/>
</dbReference>
<evidence type="ECO:0000256" key="1">
    <source>
        <dbReference type="SAM" id="MobiDB-lite"/>
    </source>
</evidence>
<dbReference type="Pfam" id="PF14446">
    <property type="entry name" value="Prok-RING_1"/>
    <property type="match status" value="1"/>
</dbReference>
<dbReference type="KEGG" id="ruj:E5Z56_00215"/>
<proteinExistence type="predicted"/>
<keyword evidence="2" id="KW-1133">Transmembrane helix</keyword>
<evidence type="ECO:0000313" key="3">
    <source>
        <dbReference type="EMBL" id="QCT05882.1"/>
    </source>
</evidence>
<name>A0A4P8XTH4_9FIRM</name>
<keyword evidence="4" id="KW-1185">Reference proteome</keyword>